<evidence type="ECO:0000259" key="7">
    <source>
        <dbReference type="Pfam" id="PF25954"/>
    </source>
</evidence>
<dbReference type="Pfam" id="PF25869">
    <property type="entry name" value="3HB_CusB"/>
    <property type="match status" value="1"/>
</dbReference>
<feature type="domain" description="CusB-like three alpha-helical bundle" evidence="5">
    <location>
        <begin position="162"/>
        <end position="209"/>
    </location>
</feature>
<dbReference type="GO" id="GO:0016020">
    <property type="term" value="C:membrane"/>
    <property type="evidence" value="ECO:0007669"/>
    <property type="project" value="InterPro"/>
</dbReference>
<accession>A0A5S3YY41</accession>
<dbReference type="Gene3D" id="2.40.50.100">
    <property type="match status" value="1"/>
</dbReference>
<reference evidence="10" key="2">
    <citation type="submission" date="2019-06" db="EMBL/GenBank/DDBJ databases">
        <title>Co-occurence of chitin degradation, pigmentation and bioactivity in marine Pseudoalteromonas.</title>
        <authorList>
            <person name="Sonnenschein E.C."/>
            <person name="Bech P.K."/>
        </authorList>
    </citation>
    <scope>NUCLEOTIDE SEQUENCE [LARGE SCALE GENOMIC DNA]</scope>
    <source>
        <strain evidence="10">S1189</strain>
    </source>
</reference>
<keyword evidence="2" id="KW-0813">Transport</keyword>
<evidence type="ECO:0000313" key="10">
    <source>
        <dbReference type="Proteomes" id="UP000307362"/>
    </source>
</evidence>
<dbReference type="GO" id="GO:0046914">
    <property type="term" value="F:transition metal ion binding"/>
    <property type="evidence" value="ECO:0007669"/>
    <property type="project" value="TreeGrafter"/>
</dbReference>
<dbReference type="FunFam" id="2.40.30.170:FF:000010">
    <property type="entry name" value="Efflux RND transporter periplasmic adaptor subunit"/>
    <property type="match status" value="1"/>
</dbReference>
<feature type="transmembrane region" description="Helical" evidence="3">
    <location>
        <begin position="7"/>
        <end position="25"/>
    </location>
</feature>
<reference evidence="9 10" key="1">
    <citation type="submission" date="2017-12" db="EMBL/GenBank/DDBJ databases">
        <authorList>
            <person name="Paulsen S."/>
            <person name="Gram L.K."/>
        </authorList>
    </citation>
    <scope>NUCLEOTIDE SEQUENCE [LARGE SCALE GENOMIC DNA]</scope>
    <source>
        <strain evidence="9 10">S1189</strain>
    </source>
</reference>
<evidence type="ECO:0000256" key="3">
    <source>
        <dbReference type="SAM" id="Phobius"/>
    </source>
</evidence>
<organism evidence="9 10">
    <name type="scientific">Pseudoalteromonas phenolica</name>
    <dbReference type="NCBI Taxonomy" id="161398"/>
    <lineage>
        <taxon>Bacteria</taxon>
        <taxon>Pseudomonadati</taxon>
        <taxon>Pseudomonadota</taxon>
        <taxon>Gammaproteobacteria</taxon>
        <taxon>Alteromonadales</taxon>
        <taxon>Pseudoalteromonadaceae</taxon>
        <taxon>Pseudoalteromonas</taxon>
    </lineage>
</organism>
<dbReference type="Pfam" id="PF25967">
    <property type="entry name" value="RND-MFP_C"/>
    <property type="match status" value="1"/>
</dbReference>
<dbReference type="OrthoDB" id="9806939at2"/>
<comment type="similarity">
    <text evidence="1">Belongs to the membrane fusion protein (MFP) (TC 8.A.1) family.</text>
</comment>
<dbReference type="Pfam" id="PF11604">
    <property type="entry name" value="CusF_Ec"/>
    <property type="match status" value="2"/>
</dbReference>
<dbReference type="Pfam" id="PF25954">
    <property type="entry name" value="Beta-barrel_RND_2"/>
    <property type="match status" value="1"/>
</dbReference>
<dbReference type="Pfam" id="PF19335">
    <property type="entry name" value="HMBD"/>
    <property type="match status" value="1"/>
</dbReference>
<gene>
    <name evidence="9" type="ORF">CWB73_02330</name>
</gene>
<dbReference type="Proteomes" id="UP000307362">
    <property type="component" value="Unassembled WGS sequence"/>
</dbReference>
<dbReference type="PANTHER" id="PTHR30097">
    <property type="entry name" value="CATION EFFLUX SYSTEM PROTEIN CUSB"/>
    <property type="match status" value="1"/>
</dbReference>
<keyword evidence="3" id="KW-0472">Membrane</keyword>
<evidence type="ECO:0000256" key="1">
    <source>
        <dbReference type="ARBA" id="ARBA00009477"/>
    </source>
</evidence>
<dbReference type="InterPro" id="IPR058627">
    <property type="entry name" value="MdtA-like_C"/>
</dbReference>
<dbReference type="InterPro" id="IPR051909">
    <property type="entry name" value="MFP_Cation_Efflux"/>
</dbReference>
<dbReference type="Gene3D" id="6.10.140.730">
    <property type="match status" value="1"/>
</dbReference>
<keyword evidence="3" id="KW-0812">Transmembrane</keyword>
<dbReference type="GO" id="GO:0060003">
    <property type="term" value="P:copper ion export"/>
    <property type="evidence" value="ECO:0007669"/>
    <property type="project" value="TreeGrafter"/>
</dbReference>
<evidence type="ECO:0000259" key="5">
    <source>
        <dbReference type="Pfam" id="PF25869"/>
    </source>
</evidence>
<dbReference type="InterPro" id="IPR058791">
    <property type="entry name" value="3HB_CusB"/>
</dbReference>
<evidence type="ECO:0000259" key="8">
    <source>
        <dbReference type="Pfam" id="PF25967"/>
    </source>
</evidence>
<feature type="domain" description="Multidrug resistance protein MdtA-like C-terminal permuted SH3" evidence="8">
    <location>
        <begin position="329"/>
        <end position="385"/>
    </location>
</feature>
<dbReference type="NCBIfam" id="TIGR01730">
    <property type="entry name" value="RND_mfp"/>
    <property type="match status" value="1"/>
</dbReference>
<dbReference type="Gene3D" id="2.40.420.20">
    <property type="match status" value="1"/>
</dbReference>
<dbReference type="EMBL" id="PNCM01000007">
    <property type="protein sequence ID" value="TMP83329.1"/>
    <property type="molecule type" value="Genomic_DNA"/>
</dbReference>
<evidence type="ECO:0000259" key="4">
    <source>
        <dbReference type="Pfam" id="PF19335"/>
    </source>
</evidence>
<dbReference type="GO" id="GO:0015679">
    <property type="term" value="P:plasma membrane copper ion transport"/>
    <property type="evidence" value="ECO:0007669"/>
    <property type="project" value="TreeGrafter"/>
</dbReference>
<dbReference type="InterPro" id="IPR058792">
    <property type="entry name" value="Beta-barrel_RND_2"/>
</dbReference>
<dbReference type="InterPro" id="IPR058790">
    <property type="entry name" value="BSH_CusB"/>
</dbReference>
<name>A0A5S3YY41_9GAMM</name>
<protein>
    <submittedName>
        <fullName evidence="9">Efflux transporter periplasmic adaptor subunit</fullName>
    </submittedName>
</protein>
<dbReference type="Gene3D" id="2.40.50.320">
    <property type="entry name" value="Copper binding periplasmic protein CusF"/>
    <property type="match status" value="2"/>
</dbReference>
<dbReference type="Gene3D" id="2.40.30.170">
    <property type="match status" value="1"/>
</dbReference>
<dbReference type="RefSeq" id="WP_138566262.1">
    <property type="nucleotide sequence ID" value="NZ_PNCM01000007.1"/>
</dbReference>
<feature type="domain" description="Heavy metal binding" evidence="4">
    <location>
        <begin position="46"/>
        <end position="72"/>
    </location>
</feature>
<feature type="domain" description="CusB-like beta-barrel" evidence="7">
    <location>
        <begin position="247"/>
        <end position="324"/>
    </location>
</feature>
<dbReference type="AlphaFoldDB" id="A0A5S3YY41"/>
<dbReference type="InterPro" id="IPR021647">
    <property type="entry name" value="CusF_Ec"/>
</dbReference>
<dbReference type="InterPro" id="IPR042230">
    <property type="entry name" value="CusF_sf"/>
</dbReference>
<dbReference type="InterPro" id="IPR006143">
    <property type="entry name" value="RND_pump_MFP"/>
</dbReference>
<proteinExistence type="inferred from homology"/>
<dbReference type="PANTHER" id="PTHR30097:SF15">
    <property type="entry name" value="CATION EFFLUX SYSTEM PROTEIN CUSB"/>
    <property type="match status" value="1"/>
</dbReference>
<dbReference type="GO" id="GO:0022857">
    <property type="term" value="F:transmembrane transporter activity"/>
    <property type="evidence" value="ECO:0007669"/>
    <property type="project" value="InterPro"/>
</dbReference>
<sequence>MSKFITNAVLLSLGMAVGGAGMYFYSQSNAEHNSHAEQSDEKKPLYWVAPMDSNYRRDKPGKSPMGMDLIPVYEESNSEDEHGPGVIKISPEVINNLGVRTAQVTQKDMTPTINTVGYIQYDEDNLVHIHPRVSGWVEQLFVKTTGQKVKKGQALYTLYSPELVNAQQEFLIALRGTEFGLIDAAKARLRALHIDDIFIEQLQRDKKVSQNVTFYAPQNGVVANLKIREGYYVQPGTTMMSIGDLSNVWVEAEVFERDAASVMVGLSVHMTLDYQPARAWHGEVDYIYPTLDEKNRTLRVRLRFENKDGALKPNMYAQLQISGKTKQDSILTPIESVIRTGKQNRVVFALGDGQFKSIAVQIGQVYQDQIEVLEGLNEGDTVVTSAQFLIDSESSKSSDFKRMEFAEEPTSVWAEGVVTAKSDSEQSVTIDHAPVEAWQWPQMVMDFGVLNQADFEALEVGHSLHFEITKQSDGSYPISAIHIMGKAEVAAPDTQATVNGVINAIDFDARVINISREAIEKWGRGPATMDFDVTDGLDISSFKAGDNIEFTFDTAQDFKVIAIKKIVDKNVMQESGMQMHEHEHTHH</sequence>
<dbReference type="SUPFAM" id="SSF111369">
    <property type="entry name" value="HlyD-like secretion proteins"/>
    <property type="match status" value="1"/>
</dbReference>
<keyword evidence="3" id="KW-1133">Transmembrane helix</keyword>
<dbReference type="GO" id="GO:0030288">
    <property type="term" value="C:outer membrane-bounded periplasmic space"/>
    <property type="evidence" value="ECO:0007669"/>
    <property type="project" value="TreeGrafter"/>
</dbReference>
<dbReference type="Pfam" id="PF25919">
    <property type="entry name" value="BSH_CusB"/>
    <property type="match status" value="1"/>
</dbReference>
<evidence type="ECO:0000259" key="6">
    <source>
        <dbReference type="Pfam" id="PF25919"/>
    </source>
</evidence>
<feature type="domain" description="CusB-like barrel-sandwich hybrid" evidence="6">
    <location>
        <begin position="127"/>
        <end position="242"/>
    </location>
</feature>
<evidence type="ECO:0000256" key="2">
    <source>
        <dbReference type="ARBA" id="ARBA00022448"/>
    </source>
</evidence>
<dbReference type="InterPro" id="IPR045800">
    <property type="entry name" value="HMBD"/>
</dbReference>
<comment type="caution">
    <text evidence="9">The sequence shown here is derived from an EMBL/GenBank/DDBJ whole genome shotgun (WGS) entry which is preliminary data.</text>
</comment>
<evidence type="ECO:0000313" key="9">
    <source>
        <dbReference type="EMBL" id="TMP83329.1"/>
    </source>
</evidence>